<dbReference type="InterPro" id="IPR050951">
    <property type="entry name" value="Retrovirus_Pol_polyprotein"/>
</dbReference>
<dbReference type="PANTHER" id="PTHR37984:SF5">
    <property type="entry name" value="PROTEIN NYNRIN-LIKE"/>
    <property type="match status" value="1"/>
</dbReference>
<reference evidence="1" key="1">
    <citation type="journal article" date="2014" name="PLoS ONE">
        <title>Transcriptome-Based Identification of ABC Transporters in the Western Tarnished Plant Bug Lygus hesperus.</title>
        <authorList>
            <person name="Hull J.J."/>
            <person name="Chaney K."/>
            <person name="Geib S.M."/>
            <person name="Fabrick J.A."/>
            <person name="Brent C.S."/>
            <person name="Walsh D."/>
            <person name="Lavine L.C."/>
        </authorList>
    </citation>
    <scope>NUCLEOTIDE SEQUENCE</scope>
</reference>
<name>A0A0A9W616_LYGHE</name>
<sequence>LVFTSPHYAQSNGKAEKAVSIAKGMLRRCAESNSNIQDCLLDYRASPLNGVGLSPSQLFLSRHLRTKIPVHPSLLAPVVQPDVVQRAQDCRDRQKRYYNCSAKDLHPLMPGDEVMIWNFVSCFWEPGTV</sequence>
<gene>
    <name evidence="1" type="primary">K02A2.6_85</name>
    <name evidence="1" type="ORF">CM83_104302</name>
</gene>
<dbReference type="PANTHER" id="PTHR37984">
    <property type="entry name" value="PROTEIN CBG26694"/>
    <property type="match status" value="1"/>
</dbReference>
<accession>A0A0A9W616</accession>
<dbReference type="GO" id="GO:0003676">
    <property type="term" value="F:nucleic acid binding"/>
    <property type="evidence" value="ECO:0007669"/>
    <property type="project" value="InterPro"/>
</dbReference>
<dbReference type="EMBL" id="GBHO01043299">
    <property type="protein sequence ID" value="JAG00305.1"/>
    <property type="molecule type" value="Transcribed_RNA"/>
</dbReference>
<dbReference type="Gene3D" id="3.30.420.10">
    <property type="entry name" value="Ribonuclease H-like superfamily/Ribonuclease H"/>
    <property type="match status" value="1"/>
</dbReference>
<dbReference type="InterPro" id="IPR036397">
    <property type="entry name" value="RNaseH_sf"/>
</dbReference>
<reference evidence="1" key="2">
    <citation type="submission" date="2014-07" db="EMBL/GenBank/DDBJ databases">
        <authorList>
            <person name="Hull J."/>
        </authorList>
    </citation>
    <scope>NUCLEOTIDE SEQUENCE</scope>
</reference>
<evidence type="ECO:0000313" key="1">
    <source>
        <dbReference type="EMBL" id="JAG00305.1"/>
    </source>
</evidence>
<proteinExistence type="predicted"/>
<dbReference type="AlphaFoldDB" id="A0A0A9W616"/>
<feature type="non-terminal residue" evidence="1">
    <location>
        <position position="1"/>
    </location>
</feature>
<organism evidence="1">
    <name type="scientific">Lygus hesperus</name>
    <name type="common">Western plant bug</name>
    <dbReference type="NCBI Taxonomy" id="30085"/>
    <lineage>
        <taxon>Eukaryota</taxon>
        <taxon>Metazoa</taxon>
        <taxon>Ecdysozoa</taxon>
        <taxon>Arthropoda</taxon>
        <taxon>Hexapoda</taxon>
        <taxon>Insecta</taxon>
        <taxon>Pterygota</taxon>
        <taxon>Neoptera</taxon>
        <taxon>Paraneoptera</taxon>
        <taxon>Hemiptera</taxon>
        <taxon>Heteroptera</taxon>
        <taxon>Panheteroptera</taxon>
        <taxon>Cimicomorpha</taxon>
        <taxon>Miridae</taxon>
        <taxon>Mirini</taxon>
        <taxon>Lygus</taxon>
    </lineage>
</organism>
<feature type="non-terminal residue" evidence="1">
    <location>
        <position position="129"/>
    </location>
</feature>
<protein>
    <submittedName>
        <fullName evidence="1">Uncharacterized protein K02A2.6</fullName>
    </submittedName>
</protein>